<dbReference type="PANTHER" id="PTHR47506:SF6">
    <property type="entry name" value="HTH-TYPE TRANSCRIPTIONAL REPRESSOR NEMR"/>
    <property type="match status" value="1"/>
</dbReference>
<dbReference type="PROSITE" id="PS50977">
    <property type="entry name" value="HTH_TETR_2"/>
    <property type="match status" value="1"/>
</dbReference>
<reference evidence="6 7" key="1">
    <citation type="journal article" date="2013" name="Stand. Genomic Sci.">
        <title>Genomic Encyclopedia of Type Strains, Phase I: The one thousand microbial genomes (KMG-I) project.</title>
        <authorList>
            <person name="Kyrpides N.C."/>
            <person name="Woyke T."/>
            <person name="Eisen J.A."/>
            <person name="Garrity G."/>
            <person name="Lilburn T.G."/>
            <person name="Beck B.J."/>
            <person name="Whitman W.B."/>
            <person name="Hugenholtz P."/>
            <person name="Klenk H.P."/>
        </authorList>
    </citation>
    <scope>NUCLEOTIDE SEQUENCE [LARGE SCALE GENOMIC DNA]</scope>
    <source>
        <strain evidence="6 7">DSM 45044</strain>
    </source>
</reference>
<evidence type="ECO:0000256" key="2">
    <source>
        <dbReference type="ARBA" id="ARBA00023125"/>
    </source>
</evidence>
<dbReference type="RefSeq" id="WP_147142944.1">
    <property type="nucleotide sequence ID" value="NZ_BAABIJ010000004.1"/>
</dbReference>
<dbReference type="InterPro" id="IPR036271">
    <property type="entry name" value="Tet_transcr_reg_TetR-rel_C_sf"/>
</dbReference>
<dbReference type="InterPro" id="IPR009057">
    <property type="entry name" value="Homeodomain-like_sf"/>
</dbReference>
<dbReference type="OrthoDB" id="326421at2"/>
<evidence type="ECO:0000259" key="5">
    <source>
        <dbReference type="PROSITE" id="PS50977"/>
    </source>
</evidence>
<evidence type="ECO:0000256" key="1">
    <source>
        <dbReference type="ARBA" id="ARBA00023015"/>
    </source>
</evidence>
<dbReference type="EMBL" id="VLLL01000008">
    <property type="protein sequence ID" value="TWJ08370.1"/>
    <property type="molecule type" value="Genomic_DNA"/>
</dbReference>
<dbReference type="Pfam" id="PF00440">
    <property type="entry name" value="TetR_N"/>
    <property type="match status" value="1"/>
</dbReference>
<feature type="domain" description="HTH tetR-type" evidence="5">
    <location>
        <begin position="5"/>
        <end position="65"/>
    </location>
</feature>
<dbReference type="GO" id="GO:0003677">
    <property type="term" value="F:DNA binding"/>
    <property type="evidence" value="ECO:0007669"/>
    <property type="project" value="UniProtKB-UniRule"/>
</dbReference>
<keyword evidence="3" id="KW-0804">Transcription</keyword>
<keyword evidence="1" id="KW-0805">Transcription regulation</keyword>
<name>A0A562URY4_9ACTN</name>
<gene>
    <name evidence="6" type="ORF">LX16_4598</name>
</gene>
<dbReference type="Gene3D" id="1.10.357.10">
    <property type="entry name" value="Tetracycline Repressor, domain 2"/>
    <property type="match status" value="1"/>
</dbReference>
<evidence type="ECO:0000256" key="3">
    <source>
        <dbReference type="ARBA" id="ARBA00023163"/>
    </source>
</evidence>
<evidence type="ECO:0000256" key="4">
    <source>
        <dbReference type="PROSITE-ProRule" id="PRU00335"/>
    </source>
</evidence>
<dbReference type="SUPFAM" id="SSF48498">
    <property type="entry name" value="Tetracyclin repressor-like, C-terminal domain"/>
    <property type="match status" value="1"/>
</dbReference>
<dbReference type="AlphaFoldDB" id="A0A562URY4"/>
<dbReference type="Pfam" id="PF16925">
    <property type="entry name" value="TetR_C_13"/>
    <property type="match status" value="1"/>
</dbReference>
<dbReference type="SUPFAM" id="SSF46689">
    <property type="entry name" value="Homeodomain-like"/>
    <property type="match status" value="1"/>
</dbReference>
<accession>A0A562URY4</accession>
<protein>
    <submittedName>
        <fullName evidence="6">TetR family transcriptional regulator</fullName>
    </submittedName>
</protein>
<evidence type="ECO:0000313" key="7">
    <source>
        <dbReference type="Proteomes" id="UP000321617"/>
    </source>
</evidence>
<organism evidence="6 7">
    <name type="scientific">Stackebrandtia albiflava</name>
    <dbReference type="NCBI Taxonomy" id="406432"/>
    <lineage>
        <taxon>Bacteria</taxon>
        <taxon>Bacillati</taxon>
        <taxon>Actinomycetota</taxon>
        <taxon>Actinomycetes</taxon>
        <taxon>Glycomycetales</taxon>
        <taxon>Glycomycetaceae</taxon>
        <taxon>Stackebrandtia</taxon>
    </lineage>
</organism>
<dbReference type="Proteomes" id="UP000321617">
    <property type="component" value="Unassembled WGS sequence"/>
</dbReference>
<comment type="caution">
    <text evidence="6">The sequence shown here is derived from an EMBL/GenBank/DDBJ whole genome shotgun (WGS) entry which is preliminary data.</text>
</comment>
<evidence type="ECO:0000313" key="6">
    <source>
        <dbReference type="EMBL" id="TWJ08370.1"/>
    </source>
</evidence>
<proteinExistence type="predicted"/>
<feature type="DNA-binding region" description="H-T-H motif" evidence="4">
    <location>
        <begin position="28"/>
        <end position="47"/>
    </location>
</feature>
<dbReference type="InterPro" id="IPR011075">
    <property type="entry name" value="TetR_C"/>
</dbReference>
<keyword evidence="7" id="KW-1185">Reference proteome</keyword>
<sequence length="196" mass="22019">MRKGEATRQAILDEAVHAARHTGLSGLTIGTLAERTGLSKSGLYAHFRSKEALQLDTMRHNREQFIGEVLRSALASPRGEARLRTLVARWIRWYHHPGGCLFLASATEFDDFPGPLHDQMVSDVSDLQDSLTQIIDTLVSTGDVRADTDTDQVAQEVLGILLAFNWAWRFLKHDEAERRAWTALDRLLTSLRPDES</sequence>
<dbReference type="Gene3D" id="1.10.10.60">
    <property type="entry name" value="Homeodomain-like"/>
    <property type="match status" value="1"/>
</dbReference>
<dbReference type="InterPro" id="IPR001647">
    <property type="entry name" value="HTH_TetR"/>
</dbReference>
<keyword evidence="2 4" id="KW-0238">DNA-binding</keyword>
<dbReference type="PRINTS" id="PR00455">
    <property type="entry name" value="HTHTETR"/>
</dbReference>
<dbReference type="PANTHER" id="PTHR47506">
    <property type="entry name" value="TRANSCRIPTIONAL REGULATORY PROTEIN"/>
    <property type="match status" value="1"/>
</dbReference>